<dbReference type="PIRSF" id="PIRSF000102">
    <property type="entry name" value="Lac_mal_DH"/>
    <property type="match status" value="1"/>
</dbReference>
<keyword evidence="2 4" id="KW-0520">NAD</keyword>
<dbReference type="Pfam" id="PF02866">
    <property type="entry name" value="Ldh_1_C"/>
    <property type="match status" value="1"/>
</dbReference>
<evidence type="ECO:0000256" key="3">
    <source>
        <dbReference type="PIRSR" id="PIRSR000102-1"/>
    </source>
</evidence>
<feature type="active site" description="Proton acceptor" evidence="3">
    <location>
        <position position="173"/>
    </location>
</feature>
<dbReference type="PRINTS" id="PR00086">
    <property type="entry name" value="LLDHDRGNASE"/>
</dbReference>
<organism evidence="8">
    <name type="scientific">Amorphochlora amoebiformis</name>
    <dbReference type="NCBI Taxonomy" id="1561963"/>
    <lineage>
        <taxon>Eukaryota</taxon>
        <taxon>Sar</taxon>
        <taxon>Rhizaria</taxon>
        <taxon>Cercozoa</taxon>
        <taxon>Chlorarachniophyceae</taxon>
        <taxon>Amorphochlora</taxon>
    </lineage>
</organism>
<evidence type="ECO:0000256" key="5">
    <source>
        <dbReference type="RuleBase" id="RU003369"/>
    </source>
</evidence>
<dbReference type="SUPFAM" id="SSF51735">
    <property type="entry name" value="NAD(P)-binding Rossmann-fold domains"/>
    <property type="match status" value="1"/>
</dbReference>
<evidence type="ECO:0000259" key="7">
    <source>
        <dbReference type="Pfam" id="PF02866"/>
    </source>
</evidence>
<dbReference type="GO" id="GO:0006089">
    <property type="term" value="P:lactate metabolic process"/>
    <property type="evidence" value="ECO:0007669"/>
    <property type="project" value="TreeGrafter"/>
</dbReference>
<feature type="binding site" evidence="4">
    <location>
        <position position="93"/>
    </location>
    <ligand>
        <name>NAD(+)</name>
        <dbReference type="ChEBI" id="CHEBI:57540"/>
    </ligand>
</feature>
<feature type="binding site" evidence="4">
    <location>
        <begin position="9"/>
        <end position="14"/>
    </location>
    <ligand>
        <name>NAD(+)</name>
        <dbReference type="ChEBI" id="CHEBI:57540"/>
    </ligand>
</feature>
<feature type="domain" description="Lactate/malate dehydrogenase C-terminal" evidence="7">
    <location>
        <begin position="143"/>
        <end position="295"/>
    </location>
</feature>
<dbReference type="EMBL" id="HBEM01007828">
    <property type="protein sequence ID" value="CAD8439687.1"/>
    <property type="molecule type" value="Transcribed_RNA"/>
</dbReference>
<gene>
    <name evidence="8" type="ORF">LAMO00422_LOCUS5497</name>
</gene>
<dbReference type="AlphaFoldDB" id="A0A7S0GQU9"/>
<feature type="binding site" evidence="4">
    <location>
        <begin position="116"/>
        <end position="118"/>
    </location>
    <ligand>
        <name>NAD(+)</name>
        <dbReference type="ChEBI" id="CHEBI:57540"/>
    </ligand>
</feature>
<evidence type="ECO:0008006" key="9">
    <source>
        <dbReference type="Google" id="ProtNLM"/>
    </source>
</evidence>
<dbReference type="Gene3D" id="3.90.110.10">
    <property type="entry name" value="Lactate dehydrogenase/glycoside hydrolase, family 4, C-terminal"/>
    <property type="match status" value="1"/>
</dbReference>
<protein>
    <recommendedName>
        <fullName evidence="9">L-lactate dehydrogenase</fullName>
    </recommendedName>
</protein>
<dbReference type="PANTHER" id="PTHR43128">
    <property type="entry name" value="L-2-HYDROXYCARBOXYLATE DEHYDROGENASE (NAD(P)(+))"/>
    <property type="match status" value="1"/>
</dbReference>
<dbReference type="InterPro" id="IPR022383">
    <property type="entry name" value="Lactate/malate_DH_C"/>
</dbReference>
<sequence>MERTVAIIGAGSVGSTIASYLVWSGVYSEIYMIDIDKNRCEGEVMDLSDASFVTSTVVKVGTWQDAKKASMIIITAGAKQRQGETRRALLQRNVRILRAIANSILPVSSYTNILLVANPVDILTQLFQEISGIPKSRVFGSGTYLDSMRLREALAEKVKVAPKNIHAYVVGMHGDLQVPLWSLANVAGCKASEYARLSKTERKQLAEDTKNKAYKIIKAKGSTYYGIAACVAKLSRAISGNHREVFQLSVWSEDYGSYLSWPALVGSKGILRSLPLSISKQEREVVLRAAKHIRDGVSNALGNDRISSKL</sequence>
<feature type="binding site" evidence="4">
    <location>
        <position position="34"/>
    </location>
    <ligand>
        <name>NAD(+)</name>
        <dbReference type="ChEBI" id="CHEBI:57540"/>
    </ligand>
</feature>
<evidence type="ECO:0000256" key="1">
    <source>
        <dbReference type="ARBA" id="ARBA00023002"/>
    </source>
</evidence>
<evidence type="ECO:0000313" key="8">
    <source>
        <dbReference type="EMBL" id="CAD8439687.1"/>
    </source>
</evidence>
<evidence type="ECO:0000256" key="2">
    <source>
        <dbReference type="ARBA" id="ARBA00023027"/>
    </source>
</evidence>
<evidence type="ECO:0000259" key="6">
    <source>
        <dbReference type="Pfam" id="PF00056"/>
    </source>
</evidence>
<dbReference type="Pfam" id="PF00056">
    <property type="entry name" value="Ldh_1_N"/>
    <property type="match status" value="1"/>
</dbReference>
<proteinExistence type="inferred from homology"/>
<dbReference type="SUPFAM" id="SSF56327">
    <property type="entry name" value="LDH C-terminal domain-like"/>
    <property type="match status" value="1"/>
</dbReference>
<feature type="domain" description="Lactate/malate dehydrogenase N-terminal" evidence="6">
    <location>
        <begin position="5"/>
        <end position="140"/>
    </location>
</feature>
<accession>A0A7S0GQU9</accession>
<reference evidence="8" key="1">
    <citation type="submission" date="2021-01" db="EMBL/GenBank/DDBJ databases">
        <authorList>
            <person name="Corre E."/>
            <person name="Pelletier E."/>
            <person name="Niang G."/>
            <person name="Scheremetjew M."/>
            <person name="Finn R."/>
            <person name="Kale V."/>
            <person name="Holt S."/>
            <person name="Cochrane G."/>
            <person name="Meng A."/>
            <person name="Brown T."/>
            <person name="Cohen L."/>
        </authorList>
    </citation>
    <scope>NUCLEOTIDE SEQUENCE</scope>
    <source>
        <strain evidence="8">CCMP2058</strain>
    </source>
</reference>
<dbReference type="GO" id="GO:0004459">
    <property type="term" value="F:L-lactate dehydrogenase (NAD+) activity"/>
    <property type="evidence" value="ECO:0007669"/>
    <property type="project" value="TreeGrafter"/>
</dbReference>
<evidence type="ECO:0000256" key="4">
    <source>
        <dbReference type="PIRSR" id="PIRSR000102-3"/>
    </source>
</evidence>
<dbReference type="InterPro" id="IPR036291">
    <property type="entry name" value="NAD(P)-bd_dom_sf"/>
</dbReference>
<comment type="similarity">
    <text evidence="5">Belongs to the LDH/MDH superfamily.</text>
</comment>
<keyword evidence="1 5" id="KW-0560">Oxidoreductase</keyword>
<dbReference type="PANTHER" id="PTHR43128:SF16">
    <property type="entry name" value="L-LACTATE DEHYDROGENASE"/>
    <property type="match status" value="1"/>
</dbReference>
<name>A0A7S0GQU9_9EUKA</name>
<dbReference type="InterPro" id="IPR001557">
    <property type="entry name" value="L-lactate/malate_DH"/>
</dbReference>
<dbReference type="InterPro" id="IPR015955">
    <property type="entry name" value="Lactate_DH/Glyco_Ohase_4_C"/>
</dbReference>
<dbReference type="Gene3D" id="3.40.50.720">
    <property type="entry name" value="NAD(P)-binding Rossmann-like Domain"/>
    <property type="match status" value="1"/>
</dbReference>
<dbReference type="InterPro" id="IPR001236">
    <property type="entry name" value="Lactate/malate_DH_N"/>
</dbReference>